<dbReference type="Proteomes" id="UP001297581">
    <property type="component" value="Unassembled WGS sequence"/>
</dbReference>
<keyword evidence="1" id="KW-0175">Coiled coil</keyword>
<proteinExistence type="predicted"/>
<feature type="domain" description="Band 7" evidence="2">
    <location>
        <begin position="51"/>
        <end position="287"/>
    </location>
</feature>
<dbReference type="Pfam" id="PF01145">
    <property type="entry name" value="Band_7"/>
    <property type="match status" value="1"/>
</dbReference>
<reference evidence="3 4" key="1">
    <citation type="submission" date="2022-02" db="EMBL/GenBank/DDBJ databases">
        <title>The genome sequence of Shewanella sp. 3B26.</title>
        <authorList>
            <person name="Du J."/>
        </authorList>
    </citation>
    <scope>NUCLEOTIDE SEQUENCE [LARGE SCALE GENOMIC DNA]</scope>
    <source>
        <strain evidence="3 4">3B26</strain>
    </source>
</reference>
<evidence type="ECO:0000313" key="3">
    <source>
        <dbReference type="EMBL" id="MCH4293466.1"/>
    </source>
</evidence>
<dbReference type="InterPro" id="IPR001107">
    <property type="entry name" value="Band_7"/>
</dbReference>
<keyword evidence="4" id="KW-1185">Reference proteome</keyword>
<dbReference type="EMBL" id="JAKUDL010000001">
    <property type="protein sequence ID" value="MCH4293466.1"/>
    <property type="molecule type" value="Genomic_DNA"/>
</dbReference>
<comment type="caution">
    <text evidence="3">The sequence shown here is derived from an EMBL/GenBank/DDBJ whole genome shotgun (WGS) entry which is preliminary data.</text>
</comment>
<name>A0AAJ1EYZ3_9GAMM</name>
<sequence>MNDSNITRAKKALSPKAILLTLGAIGAVAVLKSSILMTDAGYTYVHQNNITGALDVFTEPGIHVRMPFLSKITRYDQVVTVSFGNNQGEAFYQRLPSLQVRFADTYTGQVPATFRFKLSHSPEQIIQMHREFRSNDNLIETMLIKNARNVTVITATQYTGEEFFQGGLNQFKAQLADQLSNGIYTTERRQVEVEQVDLVPVGFDQDDSNKLQATKQLVWKTIPVTDKTGQPVRQDNPLSQYGITVTQVTIGDPQPEDQLDKLLTDKKKLVAERIRTIQEQETSKAQAKTEQLRKEIQRTREVQDAQRAKELAVISQQKEVEIARQIAERELVEERKKKEIAALSKAKELEMAQANLEIQKANAAAASFEAKAIRETGIAEAEVLAAKYKALGTYEKIYTAEMNRDVAKVLYENLPKFKVEMPQNYIGGNGGMTSNLDVITGFSALGLMDKSKELSQQTKQ</sequence>
<evidence type="ECO:0000313" key="4">
    <source>
        <dbReference type="Proteomes" id="UP001297581"/>
    </source>
</evidence>
<dbReference type="RefSeq" id="WP_240589987.1">
    <property type="nucleotide sequence ID" value="NZ_JAKUDL010000001.1"/>
</dbReference>
<evidence type="ECO:0000256" key="1">
    <source>
        <dbReference type="SAM" id="Coils"/>
    </source>
</evidence>
<protein>
    <recommendedName>
        <fullName evidence="2">Band 7 domain-containing protein</fullName>
    </recommendedName>
</protein>
<organism evidence="3 4">
    <name type="scientific">Shewanella zhuhaiensis</name>
    <dbReference type="NCBI Taxonomy" id="2919576"/>
    <lineage>
        <taxon>Bacteria</taxon>
        <taxon>Pseudomonadati</taxon>
        <taxon>Pseudomonadota</taxon>
        <taxon>Gammaproteobacteria</taxon>
        <taxon>Alteromonadales</taxon>
        <taxon>Shewanellaceae</taxon>
        <taxon>Shewanella</taxon>
    </lineage>
</organism>
<dbReference type="AlphaFoldDB" id="A0AAJ1EYZ3"/>
<accession>A0AAJ1EYZ3</accession>
<feature type="coiled-coil region" evidence="1">
    <location>
        <begin position="282"/>
        <end position="371"/>
    </location>
</feature>
<gene>
    <name evidence="3" type="ORF">MJ923_04010</name>
</gene>
<evidence type="ECO:0000259" key="2">
    <source>
        <dbReference type="Pfam" id="PF01145"/>
    </source>
</evidence>